<organism evidence="3 4">
    <name type="scientific">Cephalotrichum gorgonifer</name>
    <dbReference type="NCBI Taxonomy" id="2041049"/>
    <lineage>
        <taxon>Eukaryota</taxon>
        <taxon>Fungi</taxon>
        <taxon>Dikarya</taxon>
        <taxon>Ascomycota</taxon>
        <taxon>Pezizomycotina</taxon>
        <taxon>Sordariomycetes</taxon>
        <taxon>Hypocreomycetidae</taxon>
        <taxon>Microascales</taxon>
        <taxon>Microascaceae</taxon>
        <taxon>Cephalotrichum</taxon>
    </lineage>
</organism>
<dbReference type="AlphaFoldDB" id="A0AAE8N3K6"/>
<dbReference type="PANTHER" id="PTHR33112">
    <property type="entry name" value="DOMAIN PROTEIN, PUTATIVE-RELATED"/>
    <property type="match status" value="1"/>
</dbReference>
<dbReference type="Proteomes" id="UP001187682">
    <property type="component" value="Unassembled WGS sequence"/>
</dbReference>
<evidence type="ECO:0000313" key="3">
    <source>
        <dbReference type="EMBL" id="SPO04197.1"/>
    </source>
</evidence>
<accession>A0AAE8N3K6</accession>
<gene>
    <name evidence="3" type="ORF">DNG_06880</name>
</gene>
<protein>
    <recommendedName>
        <fullName evidence="2">Heterokaryon incompatibility domain-containing protein</fullName>
    </recommendedName>
</protein>
<name>A0AAE8N3K6_9PEZI</name>
<evidence type="ECO:0000259" key="2">
    <source>
        <dbReference type="Pfam" id="PF06985"/>
    </source>
</evidence>
<dbReference type="EMBL" id="ONZQ02000009">
    <property type="protein sequence ID" value="SPO04197.1"/>
    <property type="molecule type" value="Genomic_DNA"/>
</dbReference>
<proteinExistence type="predicted"/>
<feature type="domain" description="Heterokaryon incompatibility" evidence="2">
    <location>
        <begin position="198"/>
        <end position="345"/>
    </location>
</feature>
<evidence type="ECO:0000313" key="4">
    <source>
        <dbReference type="Proteomes" id="UP001187682"/>
    </source>
</evidence>
<dbReference type="PANTHER" id="PTHR33112:SF12">
    <property type="entry name" value="HETEROKARYON INCOMPATIBILITY DOMAIN-CONTAINING PROTEIN"/>
    <property type="match status" value="1"/>
</dbReference>
<reference evidence="3" key="1">
    <citation type="submission" date="2018-03" db="EMBL/GenBank/DDBJ databases">
        <authorList>
            <person name="Guldener U."/>
        </authorList>
    </citation>
    <scope>NUCLEOTIDE SEQUENCE</scope>
</reference>
<dbReference type="Pfam" id="PF06985">
    <property type="entry name" value="HET"/>
    <property type="match status" value="1"/>
</dbReference>
<evidence type="ECO:0000256" key="1">
    <source>
        <dbReference type="SAM" id="MobiDB-lite"/>
    </source>
</evidence>
<sequence length="725" mass="81929">MNTCSEFCQGLASLSTPDGSLPTHADLVAQLNFDQEAKEVGRSLGTWEEITARKTCTFCELVVNAVWNSAEAEIDQGQRINVLLFPEETSFRLSYPSPLGTRLSFTAEYIENVVAPDSARPISNNGVKPEQMLHWLKKCDEDHEDCYLNTTDEPNWLSSDPVDRNPQYWSLRERHTSNFRVLDVVDGCLKKVPLHSPYVTLSYVWGQLAMFKLLRCNVGELFIPGALDNIYSLLPKTITDAINLVRSLGLRNLWVDSLCLIQDSVSDIFIGIELMNSIYSGSYFTIIASSGADAAAGLPGITSSPRPVPQTIVQLRPGLNMTVTQSIDRELARSVYNQRGWTLQELVLSRRAIIFTDSQIHFRCQDANWSEGSWSDKWSHWVDADDGNISRIPGPYDGWLPSFWAYQKLCEDYSRRRLLHGGDALRAIAGVSRPLFAGMRTLAVEGLPGYYLDHFLLFVSLHGEARRRPAFGSFSWAGWEGRVMWPRETYLVSEYGHTATQDLGNILRFFQRDRLCEWRVINLNAHHEQLSTFKYGEPAPLQKLMEEFPDLLEDCEVEAEQNPTVDPLFCSGGVHGDMPMWETRTLVTADYPGNEDERWNQKALDMANSRVEFQRLTRRMANQMVILTMSNWWASAQLSDRPGPDPVSMAGKWERAQFKVRELGSVGFGNDGPHDSNDKRSEEVKAMARYFTLGRLEEDVSGASEESQSVHDPAQTRATSIPEIP</sequence>
<dbReference type="InterPro" id="IPR010730">
    <property type="entry name" value="HET"/>
</dbReference>
<feature type="region of interest" description="Disordered" evidence="1">
    <location>
        <begin position="698"/>
        <end position="725"/>
    </location>
</feature>
<comment type="caution">
    <text evidence="3">The sequence shown here is derived from an EMBL/GenBank/DDBJ whole genome shotgun (WGS) entry which is preliminary data.</text>
</comment>
<feature type="region of interest" description="Disordered" evidence="1">
    <location>
        <begin position="664"/>
        <end position="683"/>
    </location>
</feature>
<feature type="compositionally biased region" description="Basic and acidic residues" evidence="1">
    <location>
        <begin position="672"/>
        <end position="683"/>
    </location>
</feature>
<keyword evidence="4" id="KW-1185">Reference proteome</keyword>